<evidence type="ECO:0000256" key="1">
    <source>
        <dbReference type="SAM" id="MobiDB-lite"/>
    </source>
</evidence>
<dbReference type="EMBL" id="CAJNOK010015964">
    <property type="protein sequence ID" value="CAF1235536.1"/>
    <property type="molecule type" value="Genomic_DNA"/>
</dbReference>
<gene>
    <name evidence="2" type="ORF">OVA965_LOCUS25585</name>
    <name evidence="3" type="ORF">TMI583_LOCUS26315</name>
</gene>
<dbReference type="Proteomes" id="UP000677228">
    <property type="component" value="Unassembled WGS sequence"/>
</dbReference>
<comment type="caution">
    <text evidence="3">The sequence shown here is derived from an EMBL/GenBank/DDBJ whole genome shotgun (WGS) entry which is preliminary data.</text>
</comment>
<dbReference type="Proteomes" id="UP000682733">
    <property type="component" value="Unassembled WGS sequence"/>
</dbReference>
<protein>
    <submittedName>
        <fullName evidence="3">Uncharacterized protein</fullName>
    </submittedName>
</protein>
<proteinExistence type="predicted"/>
<organism evidence="3 4">
    <name type="scientific">Didymodactylos carnosus</name>
    <dbReference type="NCBI Taxonomy" id="1234261"/>
    <lineage>
        <taxon>Eukaryota</taxon>
        <taxon>Metazoa</taxon>
        <taxon>Spiralia</taxon>
        <taxon>Gnathifera</taxon>
        <taxon>Rotifera</taxon>
        <taxon>Eurotatoria</taxon>
        <taxon>Bdelloidea</taxon>
        <taxon>Philodinida</taxon>
        <taxon>Philodinidae</taxon>
        <taxon>Didymodactylos</taxon>
    </lineage>
</organism>
<dbReference type="AlphaFoldDB" id="A0A8S2PCU0"/>
<accession>A0A8S2PCU0</accession>
<feature type="compositionally biased region" description="Basic and acidic residues" evidence="1">
    <location>
        <begin position="29"/>
        <end position="40"/>
    </location>
</feature>
<dbReference type="EMBL" id="CAJOBA010037511">
    <property type="protein sequence ID" value="CAF4043395.1"/>
    <property type="molecule type" value="Genomic_DNA"/>
</dbReference>
<name>A0A8S2PCU0_9BILA</name>
<evidence type="ECO:0000313" key="2">
    <source>
        <dbReference type="EMBL" id="CAF1235536.1"/>
    </source>
</evidence>
<evidence type="ECO:0000313" key="4">
    <source>
        <dbReference type="Proteomes" id="UP000682733"/>
    </source>
</evidence>
<feature type="compositionally biased region" description="Basic and acidic residues" evidence="1">
    <location>
        <begin position="58"/>
        <end position="70"/>
    </location>
</feature>
<evidence type="ECO:0000313" key="3">
    <source>
        <dbReference type="EMBL" id="CAF4043395.1"/>
    </source>
</evidence>
<reference evidence="3" key="1">
    <citation type="submission" date="2021-02" db="EMBL/GenBank/DDBJ databases">
        <authorList>
            <person name="Nowell W R."/>
        </authorList>
    </citation>
    <scope>NUCLEOTIDE SEQUENCE</scope>
</reference>
<sequence>MPTVINVGSKGSTARKEPSAVVQDYSVMQEKRRPSEDTARISRISRQLAPAIQNHSVMQEKRGPSEDTARISRISRQLAPAIQNHSVMQEKRPSMHKSVSISCVNGTAVEPKELKERYAVSERHPSHNVSTVFLHG</sequence>
<feature type="region of interest" description="Disordered" evidence="1">
    <location>
        <begin position="1"/>
        <end position="103"/>
    </location>
</feature>